<sequence>MPNADTVYDYVCMDQEVGEAIRFFALNLGIAADIAPGIKGRTGANTPPGLSPQAYLDHLAAEYRFVWYFDGTILHVAPSSSVQTEVFSLQKNNGARIISALSRIGLYQPKFKHGFDLKGKILIVSGPPAYVSDVKKTVEALESADRTHIAVLRGSVETPVLHSKADMPAEGQFSPGLSKIP</sequence>
<dbReference type="AlphaFoldDB" id="Q11M52"/>
<proteinExistence type="predicted"/>
<gene>
    <name evidence="1" type="ordered locus">Meso_0118</name>
</gene>
<protein>
    <submittedName>
        <fullName evidence="1">NolW-like protein</fullName>
    </submittedName>
</protein>
<organism evidence="1">
    <name type="scientific">Chelativorans sp. (strain BNC1)</name>
    <dbReference type="NCBI Taxonomy" id="266779"/>
    <lineage>
        <taxon>Bacteria</taxon>
        <taxon>Pseudomonadati</taxon>
        <taxon>Pseudomonadota</taxon>
        <taxon>Alphaproteobacteria</taxon>
        <taxon>Hyphomicrobiales</taxon>
        <taxon>Phyllobacteriaceae</taxon>
        <taxon>Chelativorans</taxon>
    </lineage>
</organism>
<name>Q11M52_CHESB</name>
<dbReference type="eggNOG" id="COG1450">
    <property type="taxonomic scope" value="Bacteria"/>
</dbReference>
<dbReference type="EMBL" id="CP000390">
    <property type="protein sequence ID" value="ABG61523.1"/>
    <property type="molecule type" value="Genomic_DNA"/>
</dbReference>
<dbReference type="Gene3D" id="3.55.50.30">
    <property type="match status" value="1"/>
</dbReference>
<dbReference type="STRING" id="266779.Meso_0118"/>
<dbReference type="InterPro" id="IPR038591">
    <property type="entry name" value="NolW-like_sf"/>
</dbReference>
<dbReference type="HOGENOM" id="CLU_1486540_0_0_5"/>
<dbReference type="Gene3D" id="3.30.1370.120">
    <property type="match status" value="1"/>
</dbReference>
<evidence type="ECO:0000313" key="1">
    <source>
        <dbReference type="EMBL" id="ABG61523.1"/>
    </source>
</evidence>
<dbReference type="KEGG" id="mes:Meso_0118"/>
<reference evidence="1" key="1">
    <citation type="submission" date="2006-06" db="EMBL/GenBank/DDBJ databases">
        <title>Complete sequence of chromosome of Chelativorans sp. BNC1.</title>
        <authorList>
            <consortium name="US DOE Joint Genome Institute"/>
            <person name="Copeland A."/>
            <person name="Lucas S."/>
            <person name="Lapidus A."/>
            <person name="Barry K."/>
            <person name="Detter J.C."/>
            <person name="Glavina del Rio T."/>
            <person name="Hammon N."/>
            <person name="Israni S."/>
            <person name="Dalin E."/>
            <person name="Tice H."/>
            <person name="Pitluck S."/>
            <person name="Chertkov O."/>
            <person name="Brettin T."/>
            <person name="Bruce D."/>
            <person name="Han C."/>
            <person name="Tapia R."/>
            <person name="Gilna P."/>
            <person name="Schmutz J."/>
            <person name="Larimer F."/>
            <person name="Land M."/>
            <person name="Hauser L."/>
            <person name="Kyrpides N."/>
            <person name="Mikhailova N."/>
            <person name="Richardson P."/>
        </authorList>
    </citation>
    <scope>NUCLEOTIDE SEQUENCE</scope>
    <source>
        <strain evidence="1">BNC1</strain>
    </source>
</reference>
<dbReference type="OrthoDB" id="9775455at2"/>
<accession>Q11M52</accession>